<feature type="compositionally biased region" description="Low complexity" evidence="5">
    <location>
        <begin position="45"/>
        <end position="75"/>
    </location>
</feature>
<organism evidence="7 8">
    <name type="scientific">Prorocentrum cordatum</name>
    <dbReference type="NCBI Taxonomy" id="2364126"/>
    <lineage>
        <taxon>Eukaryota</taxon>
        <taxon>Sar</taxon>
        <taxon>Alveolata</taxon>
        <taxon>Dinophyceae</taxon>
        <taxon>Prorocentrales</taxon>
        <taxon>Prorocentraceae</taxon>
        <taxon>Prorocentrum</taxon>
    </lineage>
</organism>
<keyword evidence="3 4" id="KW-0862">Zinc</keyword>
<feature type="region of interest" description="Disordered" evidence="5">
    <location>
        <begin position="123"/>
        <end position="172"/>
    </location>
</feature>
<evidence type="ECO:0000259" key="6">
    <source>
        <dbReference type="PROSITE" id="PS50103"/>
    </source>
</evidence>
<dbReference type="InterPro" id="IPR000571">
    <property type="entry name" value="Znf_CCCH"/>
</dbReference>
<gene>
    <name evidence="7" type="ORF">PCOR1329_LOCUS57316</name>
</gene>
<feature type="zinc finger region" description="C3H1-type" evidence="4">
    <location>
        <begin position="11"/>
        <end position="33"/>
    </location>
</feature>
<name>A0ABN9VEE4_9DINO</name>
<dbReference type="PROSITE" id="PS50103">
    <property type="entry name" value="ZF_C3H1"/>
    <property type="match status" value="1"/>
</dbReference>
<feature type="region of interest" description="Disordered" evidence="5">
    <location>
        <begin position="45"/>
        <end position="104"/>
    </location>
</feature>
<keyword evidence="8" id="KW-1185">Reference proteome</keyword>
<evidence type="ECO:0000313" key="8">
    <source>
        <dbReference type="Proteomes" id="UP001189429"/>
    </source>
</evidence>
<feature type="region of interest" description="Disordered" evidence="5">
    <location>
        <begin position="185"/>
        <end position="260"/>
    </location>
</feature>
<feature type="compositionally biased region" description="Acidic residues" evidence="5">
    <location>
        <begin position="229"/>
        <end position="242"/>
    </location>
</feature>
<dbReference type="PROSITE" id="PS51257">
    <property type="entry name" value="PROKAR_LIPOPROTEIN"/>
    <property type="match status" value="1"/>
</dbReference>
<dbReference type="EMBL" id="CAUYUJ010017076">
    <property type="protein sequence ID" value="CAK0871491.1"/>
    <property type="molecule type" value="Genomic_DNA"/>
</dbReference>
<dbReference type="InterPro" id="IPR036855">
    <property type="entry name" value="Znf_CCCH_sf"/>
</dbReference>
<reference evidence="7" key="1">
    <citation type="submission" date="2023-10" db="EMBL/GenBank/DDBJ databases">
        <authorList>
            <person name="Chen Y."/>
            <person name="Shah S."/>
            <person name="Dougan E. K."/>
            <person name="Thang M."/>
            <person name="Chan C."/>
        </authorList>
    </citation>
    <scope>NUCLEOTIDE SEQUENCE [LARGE SCALE GENOMIC DNA]</scope>
</reference>
<keyword evidence="1 4" id="KW-0479">Metal-binding</keyword>
<feature type="compositionally biased region" description="Basic and acidic residues" evidence="5">
    <location>
        <begin position="185"/>
        <end position="202"/>
    </location>
</feature>
<protein>
    <recommendedName>
        <fullName evidence="6">C3H1-type domain-containing protein</fullName>
    </recommendedName>
</protein>
<sequence>MHQRDDDMGNICQAFFSGSCKYGDRCIFSHAFVQAGSKRETVGSRAAAALAASQASDISSDQSSSYGYGQGSSRSWADQSQDTWPEVPRPPSAQAPTRVRDALPPGFEVSGWQLPSFGDRLGFPEFIPSDDGSPERSRGWGPQSKSARRRRQRELGDRRAEYAKANAKRSDEAVAAALAFQARPCERSAPHLDFPRSEEDSPVRPPAPRPTPRPEQKERASDGARGATEQEDEDEDEDEDVQEQLPRPACPGTRRNILSL</sequence>
<dbReference type="Pfam" id="PF18044">
    <property type="entry name" value="zf-CCCH_4"/>
    <property type="match status" value="1"/>
</dbReference>
<evidence type="ECO:0000256" key="3">
    <source>
        <dbReference type="ARBA" id="ARBA00022833"/>
    </source>
</evidence>
<comment type="caution">
    <text evidence="7">The sequence shown here is derived from an EMBL/GenBank/DDBJ whole genome shotgun (WGS) entry which is preliminary data.</text>
</comment>
<feature type="compositionally biased region" description="Basic and acidic residues" evidence="5">
    <location>
        <begin position="212"/>
        <end position="222"/>
    </location>
</feature>
<dbReference type="InterPro" id="IPR041367">
    <property type="entry name" value="Znf-CCCH_4"/>
</dbReference>
<dbReference type="Gene3D" id="4.10.1000.10">
    <property type="entry name" value="Zinc finger, CCCH-type"/>
    <property type="match status" value="1"/>
</dbReference>
<proteinExistence type="predicted"/>
<evidence type="ECO:0000256" key="1">
    <source>
        <dbReference type="ARBA" id="ARBA00022723"/>
    </source>
</evidence>
<keyword evidence="2 4" id="KW-0863">Zinc-finger</keyword>
<evidence type="ECO:0000256" key="4">
    <source>
        <dbReference type="PROSITE-ProRule" id="PRU00723"/>
    </source>
</evidence>
<evidence type="ECO:0000256" key="5">
    <source>
        <dbReference type="SAM" id="MobiDB-lite"/>
    </source>
</evidence>
<evidence type="ECO:0000256" key="2">
    <source>
        <dbReference type="ARBA" id="ARBA00022771"/>
    </source>
</evidence>
<dbReference type="SUPFAM" id="SSF90229">
    <property type="entry name" value="CCCH zinc finger"/>
    <property type="match status" value="1"/>
</dbReference>
<feature type="domain" description="C3H1-type" evidence="6">
    <location>
        <begin position="11"/>
        <end position="33"/>
    </location>
</feature>
<dbReference type="Proteomes" id="UP001189429">
    <property type="component" value="Unassembled WGS sequence"/>
</dbReference>
<accession>A0ABN9VEE4</accession>
<feature type="compositionally biased region" description="Basic and acidic residues" evidence="5">
    <location>
        <begin position="153"/>
        <end position="172"/>
    </location>
</feature>
<evidence type="ECO:0000313" key="7">
    <source>
        <dbReference type="EMBL" id="CAK0871491.1"/>
    </source>
</evidence>